<dbReference type="InterPro" id="IPR050123">
    <property type="entry name" value="Prok_molybdopt-oxidoreductase"/>
</dbReference>
<dbReference type="Gene3D" id="3.40.228.10">
    <property type="entry name" value="Dimethylsulfoxide Reductase, domain 2"/>
    <property type="match status" value="1"/>
</dbReference>
<name>A0A7V8NXJ7_9BACT</name>
<evidence type="ECO:0000259" key="5">
    <source>
        <dbReference type="PROSITE" id="PS51669"/>
    </source>
</evidence>
<dbReference type="InterPro" id="IPR027467">
    <property type="entry name" value="MopterinOxRdtase_cofactor_BS"/>
</dbReference>
<dbReference type="GO" id="GO:0008940">
    <property type="term" value="F:nitrate reductase activity"/>
    <property type="evidence" value="ECO:0007669"/>
    <property type="project" value="TreeGrafter"/>
</dbReference>
<keyword evidence="4" id="KW-0411">Iron-sulfur</keyword>
<evidence type="ECO:0000256" key="4">
    <source>
        <dbReference type="ARBA" id="ARBA00023014"/>
    </source>
</evidence>
<dbReference type="GO" id="GO:0016020">
    <property type="term" value="C:membrane"/>
    <property type="evidence" value="ECO:0007669"/>
    <property type="project" value="TreeGrafter"/>
</dbReference>
<dbReference type="Gene3D" id="3.40.50.740">
    <property type="match status" value="1"/>
</dbReference>
<evidence type="ECO:0000313" key="6">
    <source>
        <dbReference type="EMBL" id="MBA0089359.1"/>
    </source>
</evidence>
<feature type="non-terminal residue" evidence="6">
    <location>
        <position position="1"/>
    </location>
</feature>
<proteinExistence type="predicted"/>
<dbReference type="Pfam" id="PF04879">
    <property type="entry name" value="Molybdop_Fe4S4"/>
    <property type="match status" value="1"/>
</dbReference>
<organism evidence="6 7">
    <name type="scientific">Candidatus Acidiferrum panamense</name>
    <dbReference type="NCBI Taxonomy" id="2741543"/>
    <lineage>
        <taxon>Bacteria</taxon>
        <taxon>Pseudomonadati</taxon>
        <taxon>Acidobacteriota</taxon>
        <taxon>Terriglobia</taxon>
        <taxon>Candidatus Acidiferrales</taxon>
        <taxon>Candidatus Acidiferrum</taxon>
    </lineage>
</organism>
<evidence type="ECO:0000256" key="3">
    <source>
        <dbReference type="ARBA" id="ARBA00023004"/>
    </source>
</evidence>
<dbReference type="PROSITE" id="PS51669">
    <property type="entry name" value="4FE4S_MOW_BIS_MGD"/>
    <property type="match status" value="1"/>
</dbReference>
<dbReference type="PROSITE" id="PS00551">
    <property type="entry name" value="MOLYBDOPTERIN_PROK_1"/>
    <property type="match status" value="1"/>
</dbReference>
<dbReference type="SMART" id="SM00926">
    <property type="entry name" value="Molybdop_Fe4S4"/>
    <property type="match status" value="1"/>
</dbReference>
<sequence>EVLITLGVLGGAVAAGAAGWGVLEGIVALRQTVQSWHKSVCRFCGTGCGVLIGMKDGQVVDVRGDELAHNKGVICIKGSMLPELTHIPGRLTSPKIRRNGNLVDASWDEAMSLVASKFSEAIRDYGPDSVAFYGSGQLFTEESYTANKLFKAGIRTNNVDGNPRLCMASAASGYVQTYGKDEPPGCYADADYADCFFVFGANPYECHPPIFERIRQRKRSHPGTVIICVDPRRTMTAQHSDIHLPVVPGTDLLLLNSMANVICKEGLENQEFIQKHVRFSDGEKDCDFAKFREFLKAYAPEKVEQELGVSAEEIRRVAFLFARSAATMSLWTMGVNQRTQGTFLNNMLNSLHLITGQFGRPGATPFSLTGQPNACGGVRDTGALAHALPNGRLVANPEHRAEMEKLWKVPAGTISSRVGFDAINLFRAMEQGSVKAVLIMCTNPGTTLPSAGRYHAAMERCFAVVADAVEDSETQRHAQVVLPAALWIEKEGVTGQGERRYQLTEKLLDPPGQARSDLQILVDLAERLGHGDLIPARSPEAVWDEWRNLSAASLYNFQGITYARLQRERGLQWPCPSPDHPG</sequence>
<evidence type="ECO:0000256" key="2">
    <source>
        <dbReference type="ARBA" id="ARBA00022723"/>
    </source>
</evidence>
<dbReference type="SUPFAM" id="SSF53706">
    <property type="entry name" value="Formate dehydrogenase/DMSO reductase, domains 1-3"/>
    <property type="match status" value="1"/>
</dbReference>
<feature type="non-terminal residue" evidence="6">
    <location>
        <position position="582"/>
    </location>
</feature>
<keyword evidence="1" id="KW-0004">4Fe-4S</keyword>
<dbReference type="EMBL" id="JACDQQ010002954">
    <property type="protein sequence ID" value="MBA0089359.1"/>
    <property type="molecule type" value="Genomic_DNA"/>
</dbReference>
<dbReference type="Pfam" id="PF00384">
    <property type="entry name" value="Molybdopterin"/>
    <property type="match status" value="1"/>
</dbReference>
<reference evidence="6" key="1">
    <citation type="submission" date="2020-06" db="EMBL/GenBank/DDBJ databases">
        <title>Legume-microbial interactions unlock mineral nutrients during tropical forest succession.</title>
        <authorList>
            <person name="Epihov D.Z."/>
        </authorList>
    </citation>
    <scope>NUCLEOTIDE SEQUENCE [LARGE SCALE GENOMIC DNA]</scope>
    <source>
        <strain evidence="6">Pan2503</strain>
    </source>
</reference>
<feature type="domain" description="4Fe-4S Mo/W bis-MGD-type" evidence="5">
    <location>
        <begin position="34"/>
        <end position="89"/>
    </location>
</feature>
<keyword evidence="7" id="KW-1185">Reference proteome</keyword>
<dbReference type="GO" id="GO:0051539">
    <property type="term" value="F:4 iron, 4 sulfur cluster binding"/>
    <property type="evidence" value="ECO:0007669"/>
    <property type="project" value="UniProtKB-KW"/>
</dbReference>
<dbReference type="InterPro" id="IPR006656">
    <property type="entry name" value="Mopterin_OxRdtase"/>
</dbReference>
<comment type="caution">
    <text evidence="6">The sequence shown here is derived from an EMBL/GenBank/DDBJ whole genome shotgun (WGS) entry which is preliminary data.</text>
</comment>
<dbReference type="PANTHER" id="PTHR43105:SF11">
    <property type="entry name" value="PERIPLASMIC NITRATE REDUCTASE"/>
    <property type="match status" value="1"/>
</dbReference>
<dbReference type="CDD" id="cd02754">
    <property type="entry name" value="MopB_Nitrate-R-NapA-like"/>
    <property type="match status" value="1"/>
</dbReference>
<keyword evidence="3" id="KW-0408">Iron</keyword>
<dbReference type="GO" id="GO:0030151">
    <property type="term" value="F:molybdenum ion binding"/>
    <property type="evidence" value="ECO:0007669"/>
    <property type="project" value="TreeGrafter"/>
</dbReference>
<accession>A0A7V8NXJ7</accession>
<dbReference type="GO" id="GO:0009325">
    <property type="term" value="C:nitrate reductase complex"/>
    <property type="evidence" value="ECO:0007669"/>
    <property type="project" value="TreeGrafter"/>
</dbReference>
<keyword evidence="2" id="KW-0479">Metal-binding</keyword>
<dbReference type="AlphaFoldDB" id="A0A7V8NXJ7"/>
<protein>
    <submittedName>
        <fullName evidence="6">Molybdopterin-dependent oxidoreductase</fullName>
    </submittedName>
</protein>
<dbReference type="PANTHER" id="PTHR43105">
    <property type="entry name" value="RESPIRATORY NITRATE REDUCTASE"/>
    <property type="match status" value="1"/>
</dbReference>
<dbReference type="Proteomes" id="UP000567293">
    <property type="component" value="Unassembled WGS sequence"/>
</dbReference>
<dbReference type="InterPro" id="IPR006963">
    <property type="entry name" value="Mopterin_OxRdtase_4Fe-4S_dom"/>
</dbReference>
<gene>
    <name evidence="6" type="ORF">HRJ53_30585</name>
</gene>
<evidence type="ECO:0000256" key="1">
    <source>
        <dbReference type="ARBA" id="ARBA00022485"/>
    </source>
</evidence>
<dbReference type="Gene3D" id="2.20.25.90">
    <property type="entry name" value="ADC-like domains"/>
    <property type="match status" value="1"/>
</dbReference>
<evidence type="ECO:0000313" key="7">
    <source>
        <dbReference type="Proteomes" id="UP000567293"/>
    </source>
</evidence>